<reference evidence="2 3" key="1">
    <citation type="submission" date="2018-12" db="EMBL/GenBank/DDBJ databases">
        <authorList>
            <consortium name="Pathogen Informatics"/>
        </authorList>
    </citation>
    <scope>NUCLEOTIDE SEQUENCE [LARGE SCALE GENOMIC DNA]</scope>
    <source>
        <strain evidence="2 3">NCTC11214</strain>
    </source>
</reference>
<name>A0A3S4FSU2_SEROD</name>
<accession>A0A3S4FSU2</accession>
<evidence type="ECO:0000256" key="1">
    <source>
        <dbReference type="SAM" id="SignalP"/>
    </source>
</evidence>
<evidence type="ECO:0000313" key="3">
    <source>
        <dbReference type="Proteomes" id="UP000281391"/>
    </source>
</evidence>
<dbReference type="InterPro" id="IPR017853">
    <property type="entry name" value="GH"/>
</dbReference>
<dbReference type="SUPFAM" id="SSF49785">
    <property type="entry name" value="Galactose-binding domain-like"/>
    <property type="match status" value="1"/>
</dbReference>
<organism evidence="2 3">
    <name type="scientific">Serratia odorifera</name>
    <dbReference type="NCBI Taxonomy" id="618"/>
    <lineage>
        <taxon>Bacteria</taxon>
        <taxon>Pseudomonadati</taxon>
        <taxon>Pseudomonadota</taxon>
        <taxon>Gammaproteobacteria</taxon>
        <taxon>Enterobacterales</taxon>
        <taxon>Yersiniaceae</taxon>
        <taxon>Serratia</taxon>
    </lineage>
</organism>
<evidence type="ECO:0000313" key="2">
    <source>
        <dbReference type="EMBL" id="VDZ61896.1"/>
    </source>
</evidence>
<feature type="chain" id="PRO_5018655389" description="Carbohydrate binding domain" evidence="1">
    <location>
        <begin position="24"/>
        <end position="621"/>
    </location>
</feature>
<dbReference type="EMBL" id="LR134117">
    <property type="protein sequence ID" value="VDZ61896.1"/>
    <property type="molecule type" value="Genomic_DNA"/>
</dbReference>
<dbReference type="SUPFAM" id="SSF51445">
    <property type="entry name" value="(Trans)glycosidases"/>
    <property type="match status" value="1"/>
</dbReference>
<dbReference type="Gene3D" id="3.20.20.80">
    <property type="entry name" value="Glycosidases"/>
    <property type="match status" value="1"/>
</dbReference>
<evidence type="ECO:0008006" key="4">
    <source>
        <dbReference type="Google" id="ProtNLM"/>
    </source>
</evidence>
<dbReference type="Proteomes" id="UP000281391">
    <property type="component" value="Chromosome"/>
</dbReference>
<dbReference type="RefSeq" id="WP_088499717.1">
    <property type="nucleotide sequence ID" value="NZ_LR134117.1"/>
</dbReference>
<sequence length="621" mass="68672">MSTGNPYRALLLASCWLAAGAQANVCAPNLLINPGFEQGAQAWRSAGARVVAAGRGGGAALYYRPSPAEGYHTFSQRLSVQPGQTIDFGAWIRVHNVRGATGDNGASVYLQSFDAQGRFLEGSYPRGVSGSADWQPIRARYTVPAQAARVTLGVYLRRYSSGEAWFDDLYACVRPPQPALYPLGVGQNGNAQTLIEVASAQRVQVDSRLLDRQGRTIKSSSQRLQIDKRHRLQFDLPPALPAGEYRLRQQVTATMAPQGPSSEVPLELGLPAAAVSIDADGFTRKAGQRIFPLGIYADITSERHLARIAAAGFNSVLNYNYGNGKDPYGFFRRAQRQGLQVIYSLKDLYPGSRFAPPTRSGYPALAAWQVMRLKGQPNLLAWYINDELGPEYLGQIVARQRQIRRLDRDHPTFQVLNKTADLDAYYHGADILATDPYPVGVDDDLTRTTRYTALTVQAARRVKGAWVVIQIMDHAAYDPRRRPHQPNEDEIRSQAWQALIGGANGLLFYSYTDLFYRRQQGRLYPQAQADSWRGVAAVALQIKSFAPYLLSGRRLTPIGSNPAIPARIFADQRRALLLVTNPFYRPVTLRLQLPAGWHHQGATTLTLSLPAVGSRSLWLNR</sequence>
<dbReference type="InterPro" id="IPR008979">
    <property type="entry name" value="Galactose-bd-like_sf"/>
</dbReference>
<keyword evidence="1" id="KW-0732">Signal</keyword>
<dbReference type="KEGG" id="sof:NCTC11214_03920"/>
<dbReference type="Gene3D" id="2.60.120.260">
    <property type="entry name" value="Galactose-binding domain-like"/>
    <property type="match status" value="1"/>
</dbReference>
<dbReference type="AlphaFoldDB" id="A0A3S4FSU2"/>
<protein>
    <recommendedName>
        <fullName evidence="4">Carbohydrate binding domain</fullName>
    </recommendedName>
</protein>
<proteinExistence type="predicted"/>
<feature type="signal peptide" evidence="1">
    <location>
        <begin position="1"/>
        <end position="23"/>
    </location>
</feature>
<gene>
    <name evidence="2" type="ORF">NCTC11214_03920</name>
</gene>